<evidence type="ECO:0000259" key="2">
    <source>
        <dbReference type="Pfam" id="PF07978"/>
    </source>
</evidence>
<dbReference type="Proteomes" id="UP000237682">
    <property type="component" value="Unassembled WGS sequence"/>
</dbReference>
<proteinExistence type="inferred from homology"/>
<evidence type="ECO:0000313" key="4">
    <source>
        <dbReference type="Proteomes" id="UP000237682"/>
    </source>
</evidence>
<dbReference type="AlphaFoldDB" id="A0A2S9QA46"/>
<organism evidence="3 4">
    <name type="scientific">Labrys okinawensis</name>
    <dbReference type="NCBI Taxonomy" id="346911"/>
    <lineage>
        <taxon>Bacteria</taxon>
        <taxon>Pseudomonadati</taxon>
        <taxon>Pseudomonadota</taxon>
        <taxon>Alphaproteobacteria</taxon>
        <taxon>Hyphomicrobiales</taxon>
        <taxon>Xanthobacteraceae</taxon>
        <taxon>Labrys</taxon>
    </lineage>
</organism>
<evidence type="ECO:0000313" key="3">
    <source>
        <dbReference type="EMBL" id="PRH86216.1"/>
    </source>
</evidence>
<comment type="similarity">
    <text evidence="1">Belongs to the NipSnap family.</text>
</comment>
<dbReference type="Pfam" id="PF07978">
    <property type="entry name" value="NIPSNAP"/>
    <property type="match status" value="1"/>
</dbReference>
<dbReference type="PANTHER" id="PTHR21017">
    <property type="entry name" value="NIPSNAP-RELATED"/>
    <property type="match status" value="1"/>
</dbReference>
<comment type="caution">
    <text evidence="3">The sequence shown here is derived from an EMBL/GenBank/DDBJ whole genome shotgun (WGS) entry which is preliminary data.</text>
</comment>
<gene>
    <name evidence="3" type="ORF">C5L14_18425</name>
</gene>
<protein>
    <submittedName>
        <fullName evidence="3">NIPSNAP family protein</fullName>
    </submittedName>
</protein>
<dbReference type="PANTHER" id="PTHR21017:SF17">
    <property type="entry name" value="PROTEIN NIPSNAP"/>
    <property type="match status" value="1"/>
</dbReference>
<dbReference type="InterPro" id="IPR012577">
    <property type="entry name" value="NIPSNAP"/>
</dbReference>
<keyword evidence="4" id="KW-1185">Reference proteome</keyword>
<dbReference type="Gene3D" id="3.30.70.100">
    <property type="match status" value="1"/>
</dbReference>
<feature type="domain" description="NIPSNAP" evidence="2">
    <location>
        <begin position="4"/>
        <end position="104"/>
    </location>
</feature>
<reference evidence="3 4" key="1">
    <citation type="submission" date="2018-02" db="EMBL/GenBank/DDBJ databases">
        <title>Whole genome sequencing of endophytic bacterium.</title>
        <authorList>
            <person name="Eedara R."/>
            <person name="Podile A.R."/>
        </authorList>
    </citation>
    <scope>NUCLEOTIDE SEQUENCE [LARGE SCALE GENOMIC DNA]</scope>
    <source>
        <strain evidence="3 4">RP1T</strain>
    </source>
</reference>
<sequence>MIVEQRTYSFKPGQLDRWLRKYETEGLPIQKKHLGTFMGLWVTEIGPLHQIVMMWAYQGLGDRETRRAAMAADPAWTKFIGEVWALDAMVSQEVKMLKPTAICPPLPAA</sequence>
<accession>A0A2S9QA46</accession>
<name>A0A2S9QA46_9HYPH</name>
<evidence type="ECO:0000256" key="1">
    <source>
        <dbReference type="ARBA" id="ARBA00005291"/>
    </source>
</evidence>
<dbReference type="InterPro" id="IPR051557">
    <property type="entry name" value="NipSnap_domain"/>
</dbReference>
<dbReference type="InterPro" id="IPR011008">
    <property type="entry name" value="Dimeric_a/b-barrel"/>
</dbReference>
<dbReference type="EMBL" id="PUEJ01000006">
    <property type="protein sequence ID" value="PRH86216.1"/>
    <property type="molecule type" value="Genomic_DNA"/>
</dbReference>
<dbReference type="SUPFAM" id="SSF54909">
    <property type="entry name" value="Dimeric alpha+beta barrel"/>
    <property type="match status" value="1"/>
</dbReference>
<dbReference type="OrthoDB" id="4124121at2"/>
<dbReference type="RefSeq" id="WP_105863511.1">
    <property type="nucleotide sequence ID" value="NZ_PUEJ01000006.1"/>
</dbReference>